<protein>
    <submittedName>
        <fullName evidence="4">Pentatricopeptide repeat-containing protein At5g02860</fullName>
    </submittedName>
</protein>
<dbReference type="Gene3D" id="1.25.40.10">
    <property type="entry name" value="Tetratricopeptide repeat domain"/>
    <property type="match status" value="3"/>
</dbReference>
<evidence type="ECO:0000256" key="1">
    <source>
        <dbReference type="SAM" id="Phobius"/>
    </source>
</evidence>
<dbReference type="Gene3D" id="3.90.550.10">
    <property type="entry name" value="Spore Coat Polysaccharide Biosynthesis Protein SpsA, Chain A"/>
    <property type="match status" value="1"/>
</dbReference>
<keyword evidence="1" id="KW-1133">Transmembrane helix</keyword>
<comment type="caution">
    <text evidence="2">The sequence shown here is derived from an EMBL/GenBank/DDBJ whole genome shotgun (WGS) entry which is preliminary data.</text>
</comment>
<organism evidence="2">
    <name type="scientific">Cladocopium goreaui</name>
    <dbReference type="NCBI Taxonomy" id="2562237"/>
    <lineage>
        <taxon>Eukaryota</taxon>
        <taxon>Sar</taxon>
        <taxon>Alveolata</taxon>
        <taxon>Dinophyceae</taxon>
        <taxon>Suessiales</taxon>
        <taxon>Symbiodiniaceae</taxon>
        <taxon>Cladocopium</taxon>
    </lineage>
</organism>
<keyword evidence="1" id="KW-0472">Membrane</keyword>
<evidence type="ECO:0000313" key="2">
    <source>
        <dbReference type="EMBL" id="CAI4018924.1"/>
    </source>
</evidence>
<keyword evidence="5" id="KW-1185">Reference proteome</keyword>
<dbReference type="EMBL" id="CAMXCT020006721">
    <property type="protein sequence ID" value="CAL1172299.1"/>
    <property type="molecule type" value="Genomic_DNA"/>
</dbReference>
<dbReference type="InterPro" id="IPR011990">
    <property type="entry name" value="TPR-like_helical_dom_sf"/>
</dbReference>
<dbReference type="PANTHER" id="PTHR31562:SF4">
    <property type="entry name" value="DUF268 DOMAIN-CONTAINING PROTEIN-RELATED"/>
    <property type="match status" value="1"/>
</dbReference>
<keyword evidence="1" id="KW-0812">Transmembrane</keyword>
<evidence type="ECO:0000313" key="5">
    <source>
        <dbReference type="Proteomes" id="UP001152797"/>
    </source>
</evidence>
<feature type="transmembrane region" description="Helical" evidence="1">
    <location>
        <begin position="7"/>
        <end position="26"/>
    </location>
</feature>
<dbReference type="InterPro" id="IPR004988">
    <property type="entry name" value="DUF273"/>
</dbReference>
<dbReference type="PANTHER" id="PTHR31562">
    <property type="entry name" value="PROTEIN CBG18972"/>
    <property type="match status" value="1"/>
</dbReference>
<dbReference type="InterPro" id="IPR029044">
    <property type="entry name" value="Nucleotide-diphossugar_trans"/>
</dbReference>
<reference evidence="3" key="2">
    <citation type="submission" date="2024-04" db="EMBL/GenBank/DDBJ databases">
        <authorList>
            <person name="Chen Y."/>
            <person name="Shah S."/>
            <person name="Dougan E. K."/>
            <person name="Thang M."/>
            <person name="Chan C."/>
        </authorList>
    </citation>
    <scope>NUCLEOTIDE SEQUENCE [LARGE SCALE GENOMIC DNA]</scope>
</reference>
<dbReference type="EMBL" id="CAMXCT010006721">
    <property type="protein sequence ID" value="CAI4018924.1"/>
    <property type="molecule type" value="Genomic_DNA"/>
</dbReference>
<evidence type="ECO:0000313" key="4">
    <source>
        <dbReference type="EMBL" id="CAL4806236.1"/>
    </source>
</evidence>
<sequence>MACRGFVKYGICAISVLSSLLAGLFWRSFWEYLSSEFDQSRIAELEAALQREALAAKAARAEVAALRKALYQGAAATPCPACRNDVGPVGNAEATLMPSPPQPGHYARVGLAAVADKVHQNKFGISIASQRCYAEHHGYDFEVIDPKDYPRCNKFKDFFFRKHCSVARFLEKQQQDYILFVFDGDNPVVWLERSLDHWLQEVSATDVVLYERWMNNEIMAGNYAVRNSQFGIEFLDGWAAFEEELPKAGYHSSDNGAIHLHILRALGLRNEKPCTQHWSHLGSDKNYMDEYYAFVSCTRLVMGVPRRWKVAGTHRITILPRGHSWAIDGGDADSKVSPVGAISHHGQKTEVNYRQYFQDDFISSKGAKCQSMIRGGFFIDAESYGEALWKKLKDRTDGALLDWTRQHAPPWDFMYLNCMKTLSCRPLDDAEVLPVLFPRPQQSKLPYVRVPKDAKFEVCAGEWESCDCVGYVYFGTKTRRSPVVRVPASEGKIECKADNFEGDPAVGDVKKCQSSALMNASGDPFREVQAAALCQRLGLLKQTVDFGGSNQVLNFDPGLLGKAQRVLHMETYAEVRDMARVLLKNFEALCKVLLHLNDDQVKMELKENTELTGAILRLEQVWADCQFILHQGCLDFIEILEREVLPQLSPQLKWLIHVALETESPAGKASTNADHTELQNARVALYQTVPMMVYVDELWKDSNPDGPSWQMAVSPVSPRQLRKRILRSIYDDSKPLRLSQVFQLDRPQHVTAAVAALGRRSRWDDAVLVATSGGHSRLPPSIATYNAAAAAAAAAGAWRSALQLLQGAAQQSLQQSPVTLGTALNARAGGTWPQVLWQLDAMEHDALEPTIRHSNEAMEAMRCGATWSWALSILERAMAKHLAPSEFTSSLLLNQLRQTWTLAVQVFGDLERQGLQHDTVSVNSVLQAASQERRYSRSLVQQLKQNQELVDSATCSLAATVADSEEVLELLEMIKASRQQPDVGAYTSLLSALDRDGRWEVALAFGDTVMSDGVEVAGSMAAALVSACNTGRRWAQAMDSVGLLRRCLLQLDLVLASAQISGLAGSSWYRAWQGFRQLVPATLQPDILTHGAVATAAEKGQQWDMALDTMRWHGVKLDLVSLNSVVSGCEKGQRWQRAQDLVSICMAQLMVVADAISFNSAILACTTSRRWLHGFSLMKLAAQRRVTPQVASFGALLMECEDASPEILSCQQDLLKGSLEAAGLDLYGETSRVSICGLRELELSTKIGQMSKSGFMELCCPQDDRHHTLRRDFGKFDEKRFNEFRSFLIAENEKNRSGGSRQTDFFRLVYRQLKAVSAFPIQENLSAAILAASNAQAALKQSNLSDRDLADALREQELLEVPMATEVRSL</sequence>
<dbReference type="EMBL" id="CAMXCT030006721">
    <property type="protein sequence ID" value="CAL4806236.1"/>
    <property type="molecule type" value="Genomic_DNA"/>
</dbReference>
<dbReference type="Proteomes" id="UP001152797">
    <property type="component" value="Unassembled WGS sequence"/>
</dbReference>
<proteinExistence type="predicted"/>
<gene>
    <name evidence="2" type="ORF">C1SCF055_LOCUS43454</name>
</gene>
<name>A0A9P1M4A9_9DINO</name>
<evidence type="ECO:0000313" key="3">
    <source>
        <dbReference type="EMBL" id="CAL1172299.1"/>
    </source>
</evidence>
<accession>A0A9P1M4A9</accession>
<dbReference type="OrthoDB" id="440339at2759"/>
<dbReference type="Pfam" id="PF03314">
    <property type="entry name" value="DUF273"/>
    <property type="match status" value="1"/>
</dbReference>
<reference evidence="2" key="1">
    <citation type="submission" date="2022-10" db="EMBL/GenBank/DDBJ databases">
        <authorList>
            <person name="Chen Y."/>
            <person name="Dougan E. K."/>
            <person name="Chan C."/>
            <person name="Rhodes N."/>
            <person name="Thang M."/>
        </authorList>
    </citation>
    <scope>NUCLEOTIDE SEQUENCE</scope>
</reference>